<reference evidence="1 2" key="1">
    <citation type="submission" date="2014-04" db="EMBL/GenBank/DDBJ databases">
        <authorList>
            <consortium name="DOE Joint Genome Institute"/>
            <person name="Kuo A."/>
            <person name="Kohler A."/>
            <person name="Costa M.D."/>
            <person name="Nagy L.G."/>
            <person name="Floudas D."/>
            <person name="Copeland A."/>
            <person name="Barry K.W."/>
            <person name="Cichocki N."/>
            <person name="Veneault-Fourrey C."/>
            <person name="LaButti K."/>
            <person name="Lindquist E.A."/>
            <person name="Lipzen A."/>
            <person name="Lundell T."/>
            <person name="Morin E."/>
            <person name="Murat C."/>
            <person name="Sun H."/>
            <person name="Tunlid A."/>
            <person name="Henrissat B."/>
            <person name="Grigoriev I.V."/>
            <person name="Hibbett D.S."/>
            <person name="Martin F."/>
            <person name="Nordberg H.P."/>
            <person name="Cantor M.N."/>
            <person name="Hua S.X."/>
        </authorList>
    </citation>
    <scope>NUCLEOTIDE SEQUENCE [LARGE SCALE GENOMIC DNA]</scope>
    <source>
        <strain evidence="1 2">Marx 270</strain>
    </source>
</reference>
<dbReference type="AlphaFoldDB" id="A0A0C3N8V7"/>
<gene>
    <name evidence="1" type="ORF">M404DRAFT_160263</name>
</gene>
<sequence length="80" mass="8639">DRIISEDPMTAGATLIPIILSSDKTTVSVATGQTNYYPLYLSIGNGHNTVHHAHCNAVVFIGFLAMPKSKIPHSTSLYHC</sequence>
<protein>
    <submittedName>
        <fullName evidence="1">Uncharacterized protein</fullName>
    </submittedName>
</protein>
<name>A0A0C3N8V7_PISTI</name>
<dbReference type="EMBL" id="KN832028">
    <property type="protein sequence ID" value="KIN97499.1"/>
    <property type="molecule type" value="Genomic_DNA"/>
</dbReference>
<dbReference type="STRING" id="870435.A0A0C3N8V7"/>
<reference evidence="2" key="2">
    <citation type="submission" date="2015-01" db="EMBL/GenBank/DDBJ databases">
        <title>Evolutionary Origins and Diversification of the Mycorrhizal Mutualists.</title>
        <authorList>
            <consortium name="DOE Joint Genome Institute"/>
            <consortium name="Mycorrhizal Genomics Consortium"/>
            <person name="Kohler A."/>
            <person name="Kuo A."/>
            <person name="Nagy L.G."/>
            <person name="Floudas D."/>
            <person name="Copeland A."/>
            <person name="Barry K.W."/>
            <person name="Cichocki N."/>
            <person name="Veneault-Fourrey C."/>
            <person name="LaButti K."/>
            <person name="Lindquist E.A."/>
            <person name="Lipzen A."/>
            <person name="Lundell T."/>
            <person name="Morin E."/>
            <person name="Murat C."/>
            <person name="Riley R."/>
            <person name="Ohm R."/>
            <person name="Sun H."/>
            <person name="Tunlid A."/>
            <person name="Henrissat B."/>
            <person name="Grigoriev I.V."/>
            <person name="Hibbett D.S."/>
            <person name="Martin F."/>
        </authorList>
    </citation>
    <scope>NUCLEOTIDE SEQUENCE [LARGE SCALE GENOMIC DNA]</scope>
    <source>
        <strain evidence="2">Marx 270</strain>
    </source>
</reference>
<keyword evidence="2" id="KW-1185">Reference proteome</keyword>
<dbReference type="Proteomes" id="UP000054217">
    <property type="component" value="Unassembled WGS sequence"/>
</dbReference>
<dbReference type="InterPro" id="IPR041078">
    <property type="entry name" value="Plavaka"/>
</dbReference>
<dbReference type="HOGENOM" id="CLU_202886_0_0_1"/>
<evidence type="ECO:0000313" key="2">
    <source>
        <dbReference type="Proteomes" id="UP000054217"/>
    </source>
</evidence>
<evidence type="ECO:0000313" key="1">
    <source>
        <dbReference type="EMBL" id="KIN97499.1"/>
    </source>
</evidence>
<dbReference type="Pfam" id="PF18759">
    <property type="entry name" value="Plavaka"/>
    <property type="match status" value="1"/>
</dbReference>
<proteinExistence type="predicted"/>
<organism evidence="1 2">
    <name type="scientific">Pisolithus tinctorius Marx 270</name>
    <dbReference type="NCBI Taxonomy" id="870435"/>
    <lineage>
        <taxon>Eukaryota</taxon>
        <taxon>Fungi</taxon>
        <taxon>Dikarya</taxon>
        <taxon>Basidiomycota</taxon>
        <taxon>Agaricomycotina</taxon>
        <taxon>Agaricomycetes</taxon>
        <taxon>Agaricomycetidae</taxon>
        <taxon>Boletales</taxon>
        <taxon>Sclerodermatineae</taxon>
        <taxon>Pisolithaceae</taxon>
        <taxon>Pisolithus</taxon>
    </lineage>
</organism>
<dbReference type="InParanoid" id="A0A0C3N8V7"/>
<accession>A0A0C3N8V7</accession>
<feature type="non-terminal residue" evidence="1">
    <location>
        <position position="1"/>
    </location>
</feature>
<dbReference type="OrthoDB" id="3199698at2759"/>